<name>A0ABU6ZSG6_9FABA</name>
<keyword evidence="3" id="KW-1185">Reference proteome</keyword>
<comment type="caution">
    <text evidence="2">The sequence shown here is derived from an EMBL/GenBank/DDBJ whole genome shotgun (WGS) entry which is preliminary data.</text>
</comment>
<dbReference type="Proteomes" id="UP001341840">
    <property type="component" value="Unassembled WGS sequence"/>
</dbReference>
<organism evidence="2 3">
    <name type="scientific">Stylosanthes scabra</name>
    <dbReference type="NCBI Taxonomy" id="79078"/>
    <lineage>
        <taxon>Eukaryota</taxon>
        <taxon>Viridiplantae</taxon>
        <taxon>Streptophyta</taxon>
        <taxon>Embryophyta</taxon>
        <taxon>Tracheophyta</taxon>
        <taxon>Spermatophyta</taxon>
        <taxon>Magnoliopsida</taxon>
        <taxon>eudicotyledons</taxon>
        <taxon>Gunneridae</taxon>
        <taxon>Pentapetalae</taxon>
        <taxon>rosids</taxon>
        <taxon>fabids</taxon>
        <taxon>Fabales</taxon>
        <taxon>Fabaceae</taxon>
        <taxon>Papilionoideae</taxon>
        <taxon>50 kb inversion clade</taxon>
        <taxon>dalbergioids sensu lato</taxon>
        <taxon>Dalbergieae</taxon>
        <taxon>Pterocarpus clade</taxon>
        <taxon>Stylosanthes</taxon>
    </lineage>
</organism>
<feature type="non-terminal residue" evidence="2">
    <location>
        <position position="256"/>
    </location>
</feature>
<evidence type="ECO:0000313" key="3">
    <source>
        <dbReference type="Proteomes" id="UP001341840"/>
    </source>
</evidence>
<evidence type="ECO:0000313" key="2">
    <source>
        <dbReference type="EMBL" id="MED6224928.1"/>
    </source>
</evidence>
<proteinExistence type="predicted"/>
<evidence type="ECO:0000256" key="1">
    <source>
        <dbReference type="SAM" id="MobiDB-lite"/>
    </source>
</evidence>
<feature type="region of interest" description="Disordered" evidence="1">
    <location>
        <begin position="61"/>
        <end position="81"/>
    </location>
</feature>
<protein>
    <submittedName>
        <fullName evidence="2">Uncharacterized protein</fullName>
    </submittedName>
</protein>
<feature type="compositionally biased region" description="Basic residues" evidence="1">
    <location>
        <begin position="69"/>
        <end position="79"/>
    </location>
</feature>
<reference evidence="2 3" key="1">
    <citation type="journal article" date="2023" name="Plants (Basel)">
        <title>Bridging the Gap: Combining Genomics and Transcriptomics Approaches to Understand Stylosanthes scabra, an Orphan Legume from the Brazilian Caatinga.</title>
        <authorList>
            <person name="Ferreira-Neto J.R.C."/>
            <person name="da Silva M.D."/>
            <person name="Binneck E."/>
            <person name="de Melo N.F."/>
            <person name="da Silva R.H."/>
            <person name="de Melo A.L.T.M."/>
            <person name="Pandolfi V."/>
            <person name="Bustamante F.O."/>
            <person name="Brasileiro-Vidal A.C."/>
            <person name="Benko-Iseppon A.M."/>
        </authorList>
    </citation>
    <scope>NUCLEOTIDE SEQUENCE [LARGE SCALE GENOMIC DNA]</scope>
    <source>
        <tissue evidence="2">Leaves</tissue>
    </source>
</reference>
<dbReference type="EMBL" id="JASCZI010273498">
    <property type="protein sequence ID" value="MED6224928.1"/>
    <property type="molecule type" value="Genomic_DNA"/>
</dbReference>
<sequence length="256" mass="30049">MINKQELKEFFKSKLIWKKEEEEAQTSKILEPAEGLKLWKKNFLKNKKILTMASPLMWSRWMNGGGDHSKRRRRSRKRQKAAEDLKLFTKKKNLLKNKKLLTMASPLMWRRWMNGGGDHSKRRRRSRRRRQSAERRAFAEVQRWMIKPSIAGSMHEGGTKLDDQSLILIFDPDLVNDVTIKLLVGHWFPKLWVPDAKAVGVIYMEVQKWVAPSPCRRQMGKRMHKGIHFSEGASHVENARRKGASFLHNKTISQLL</sequence>
<feature type="region of interest" description="Disordered" evidence="1">
    <location>
        <begin position="112"/>
        <end position="134"/>
    </location>
</feature>
<feature type="compositionally biased region" description="Basic residues" evidence="1">
    <location>
        <begin position="120"/>
        <end position="130"/>
    </location>
</feature>
<accession>A0ABU6ZSG6</accession>
<gene>
    <name evidence="2" type="ORF">PIB30_088944</name>
</gene>